<dbReference type="InterPro" id="IPR014710">
    <property type="entry name" value="RmlC-like_jellyroll"/>
</dbReference>
<evidence type="ECO:0000313" key="4">
    <source>
        <dbReference type="Proteomes" id="UP000030907"/>
    </source>
</evidence>
<name>A0A0A7PMJ8_9SPHN</name>
<dbReference type="AlphaFoldDB" id="A0A0A7PMJ8"/>
<dbReference type="Proteomes" id="UP000030907">
    <property type="component" value="Chromosome"/>
</dbReference>
<evidence type="ECO:0000256" key="1">
    <source>
        <dbReference type="SAM" id="MobiDB-lite"/>
    </source>
</evidence>
<gene>
    <name evidence="3" type="ORF">SKP52_22410</name>
</gene>
<sequence>MLEMRDGMQGGGIPMRGDRRPDGPVKIGAPEPYRSTPIFDETTLPAGLRREHRTKVGVWGVIRVLEGRLRYRVLDPVSETILDAEHPGIVLPDQPHLVEPIGPVRMVVEFYDQEPQLASMGDCAIHV</sequence>
<dbReference type="Gene3D" id="2.60.120.10">
    <property type="entry name" value="Jelly Rolls"/>
    <property type="match status" value="1"/>
</dbReference>
<proteinExistence type="predicted"/>
<evidence type="ECO:0000313" key="3">
    <source>
        <dbReference type="EMBL" id="AJA11331.1"/>
    </source>
</evidence>
<reference evidence="3 4" key="1">
    <citation type="journal article" date="2015" name="Int. J. Syst. Evol. Microbiol.">
        <title>Description of Sphingopyxis fribergensis sp. nov. - a soil bacterium with the ability to degrade styrene and phenylacetic acid.</title>
        <authorList>
            <person name="Oelschlagel M."/>
            <person name="Ruckert C."/>
            <person name="Kalinowski J."/>
            <person name="Schmidt G."/>
            <person name="Schlomann M."/>
            <person name="Tischler D."/>
        </authorList>
    </citation>
    <scope>NUCLEOTIDE SEQUENCE [LARGE SCALE GENOMIC DNA]</scope>
    <source>
        <strain evidence="3 4">Kp5.2</strain>
    </source>
</reference>
<dbReference type="STRING" id="1515612.SKP52_22410"/>
<feature type="region of interest" description="Disordered" evidence="1">
    <location>
        <begin position="1"/>
        <end position="39"/>
    </location>
</feature>
<organism evidence="3 4">
    <name type="scientific">Sphingopyxis fribergensis</name>
    <dbReference type="NCBI Taxonomy" id="1515612"/>
    <lineage>
        <taxon>Bacteria</taxon>
        <taxon>Pseudomonadati</taxon>
        <taxon>Pseudomonadota</taxon>
        <taxon>Alphaproteobacteria</taxon>
        <taxon>Sphingomonadales</taxon>
        <taxon>Sphingomonadaceae</taxon>
        <taxon>Sphingopyxis</taxon>
    </lineage>
</organism>
<protein>
    <recommendedName>
        <fullName evidence="2">TehB/YeaR-like domain-containing protein</fullName>
    </recommendedName>
</protein>
<evidence type="ECO:0000259" key="2">
    <source>
        <dbReference type="Pfam" id="PF09313"/>
    </source>
</evidence>
<keyword evidence="4" id="KW-1185">Reference proteome</keyword>
<accession>A0A0A7PMJ8</accession>
<feature type="domain" description="TehB/YeaR-like" evidence="2">
    <location>
        <begin position="34"/>
        <end position="108"/>
    </location>
</feature>
<dbReference type="EMBL" id="CP009122">
    <property type="protein sequence ID" value="AJA11331.1"/>
    <property type="molecule type" value="Genomic_DNA"/>
</dbReference>
<dbReference type="SUPFAM" id="SSF51197">
    <property type="entry name" value="Clavaminate synthase-like"/>
    <property type="match status" value="1"/>
</dbReference>
<dbReference type="Pfam" id="PF09313">
    <property type="entry name" value="TehB-like"/>
    <property type="match status" value="1"/>
</dbReference>
<dbReference type="KEGG" id="sphk:SKP52_22410"/>
<dbReference type="InterPro" id="IPR015392">
    <property type="entry name" value="TehB/YeaR-like_dom"/>
</dbReference>
<dbReference type="HOGENOM" id="CLU_1969107_0_0_5"/>